<dbReference type="Proteomes" id="UP000269721">
    <property type="component" value="Unassembled WGS sequence"/>
</dbReference>
<evidence type="ECO:0000256" key="2">
    <source>
        <dbReference type="SAM" id="SignalP"/>
    </source>
</evidence>
<feature type="compositionally biased region" description="Polar residues" evidence="1">
    <location>
        <begin position="148"/>
        <end position="160"/>
    </location>
</feature>
<name>A0A4P9WG59_9FUNG</name>
<reference evidence="4" key="1">
    <citation type="journal article" date="2018" name="Nat. Microbiol.">
        <title>Leveraging single-cell genomics to expand the fungal tree of life.</title>
        <authorList>
            <person name="Ahrendt S.R."/>
            <person name="Quandt C.A."/>
            <person name="Ciobanu D."/>
            <person name="Clum A."/>
            <person name="Salamov A."/>
            <person name="Andreopoulos B."/>
            <person name="Cheng J.F."/>
            <person name="Woyke T."/>
            <person name="Pelin A."/>
            <person name="Henrissat B."/>
            <person name="Reynolds N.K."/>
            <person name="Benny G.L."/>
            <person name="Smith M.E."/>
            <person name="James T.Y."/>
            <person name="Grigoriev I.V."/>
        </authorList>
    </citation>
    <scope>NUCLEOTIDE SEQUENCE [LARGE SCALE GENOMIC DNA]</scope>
</reference>
<feature type="region of interest" description="Disordered" evidence="1">
    <location>
        <begin position="121"/>
        <end position="296"/>
    </location>
</feature>
<evidence type="ECO:0000313" key="3">
    <source>
        <dbReference type="EMBL" id="RKO91322.1"/>
    </source>
</evidence>
<feature type="chain" id="PRO_5020333685" evidence="2">
    <location>
        <begin position="23"/>
        <end position="296"/>
    </location>
</feature>
<feature type="signal peptide" evidence="2">
    <location>
        <begin position="1"/>
        <end position="22"/>
    </location>
</feature>
<accession>A0A4P9WG59</accession>
<dbReference type="EMBL" id="KZ995120">
    <property type="protein sequence ID" value="RKO91322.1"/>
    <property type="molecule type" value="Genomic_DNA"/>
</dbReference>
<gene>
    <name evidence="3" type="ORF">BDK51DRAFT_27995</name>
</gene>
<proteinExistence type="predicted"/>
<keyword evidence="2" id="KW-0732">Signal</keyword>
<evidence type="ECO:0000256" key="1">
    <source>
        <dbReference type="SAM" id="MobiDB-lite"/>
    </source>
</evidence>
<protein>
    <submittedName>
        <fullName evidence="3">Uncharacterized protein</fullName>
    </submittedName>
</protein>
<keyword evidence="4" id="KW-1185">Reference proteome</keyword>
<sequence>MVRINAFAVSVLALGSITTVNSAPASKIASPIFRPDDTQFNVTISPTTSSPSSDGGSGKATFFDTGNFNFTDSVNATFIDTGNGTFIDTGNGTFIDTGNGTFIDTGNATFVDPSNSTIMPLVHPLADTGSSGPRPPFVTAPGAKPTDTHPSPSRVPTTAAPNRPGPVSTPTPDHPSSPTHGSSAPKAPVASHVVSPAKTTVPIAKPDVKKPTPTVAPGKAVPIPDRKKPTPTVAPGKVVPNPDGQKPSPTVAAGAKGEPVPTSDPKKSSPTAAAGAKGKALSTPPPAPVKGKASHP</sequence>
<dbReference type="AlphaFoldDB" id="A0A4P9WG59"/>
<evidence type="ECO:0000313" key="4">
    <source>
        <dbReference type="Proteomes" id="UP000269721"/>
    </source>
</evidence>
<feature type="compositionally biased region" description="Pro residues" evidence="1">
    <location>
        <begin position="163"/>
        <end position="175"/>
    </location>
</feature>
<organism evidence="3 4">
    <name type="scientific">Blyttiomyces helicus</name>
    <dbReference type="NCBI Taxonomy" id="388810"/>
    <lineage>
        <taxon>Eukaryota</taxon>
        <taxon>Fungi</taxon>
        <taxon>Fungi incertae sedis</taxon>
        <taxon>Chytridiomycota</taxon>
        <taxon>Chytridiomycota incertae sedis</taxon>
        <taxon>Chytridiomycetes</taxon>
        <taxon>Chytridiomycetes incertae sedis</taxon>
        <taxon>Blyttiomyces</taxon>
    </lineage>
</organism>